<keyword evidence="4 9" id="KW-0812">Transmembrane</keyword>
<evidence type="ECO:0000256" key="8">
    <source>
        <dbReference type="ARBA" id="ARBA00023186"/>
    </source>
</evidence>
<keyword evidence="6 10" id="KW-1133">Transmembrane helix</keyword>
<keyword evidence="2" id="KW-0813">Transport</keyword>
<proteinExistence type="inferred from homology"/>
<dbReference type="InterPro" id="IPR001708">
    <property type="entry name" value="YidC/ALB3/OXA1/COX18"/>
</dbReference>
<dbReference type="GO" id="GO:0015031">
    <property type="term" value="P:protein transport"/>
    <property type="evidence" value="ECO:0007669"/>
    <property type="project" value="UniProtKB-KW"/>
</dbReference>
<evidence type="ECO:0000256" key="9">
    <source>
        <dbReference type="RuleBase" id="RU003945"/>
    </source>
</evidence>
<evidence type="ECO:0000256" key="5">
    <source>
        <dbReference type="ARBA" id="ARBA00022927"/>
    </source>
</evidence>
<evidence type="ECO:0000256" key="2">
    <source>
        <dbReference type="ARBA" id="ARBA00022448"/>
    </source>
</evidence>
<dbReference type="InterPro" id="IPR028055">
    <property type="entry name" value="YidC/Oxa/ALB_C"/>
</dbReference>
<evidence type="ECO:0000256" key="1">
    <source>
        <dbReference type="ARBA" id="ARBA00004651"/>
    </source>
</evidence>
<dbReference type="Proteomes" id="UP000177960">
    <property type="component" value="Unassembled WGS sequence"/>
</dbReference>
<feature type="transmembrane region" description="Helical" evidence="10">
    <location>
        <begin position="26"/>
        <end position="46"/>
    </location>
</feature>
<dbReference type="Pfam" id="PF02096">
    <property type="entry name" value="60KD_IMP"/>
    <property type="match status" value="1"/>
</dbReference>
<protein>
    <recommendedName>
        <fullName evidence="11">Membrane insertase YidC/Oxa/ALB C-terminal domain-containing protein</fullName>
    </recommendedName>
</protein>
<evidence type="ECO:0000259" key="11">
    <source>
        <dbReference type="Pfam" id="PF02096"/>
    </source>
</evidence>
<evidence type="ECO:0000313" key="13">
    <source>
        <dbReference type="Proteomes" id="UP000177960"/>
    </source>
</evidence>
<gene>
    <name evidence="12" type="ORF">A3B92_00910</name>
</gene>
<organism evidence="12 13">
    <name type="scientific">Candidatus Harrisonbacteria bacterium RIFCSPHIGHO2_02_FULL_42_16</name>
    <dbReference type="NCBI Taxonomy" id="1798404"/>
    <lineage>
        <taxon>Bacteria</taxon>
        <taxon>Candidatus Harrisoniibacteriota</taxon>
    </lineage>
</organism>
<keyword evidence="3" id="KW-1003">Cell membrane</keyword>
<keyword evidence="5" id="KW-0653">Protein transport</keyword>
<comment type="caution">
    <text evidence="12">The sequence shown here is derived from an EMBL/GenBank/DDBJ whole genome shotgun (WGS) entry which is preliminary data.</text>
</comment>
<feature type="transmembrane region" description="Helical" evidence="10">
    <location>
        <begin position="89"/>
        <end position="112"/>
    </location>
</feature>
<evidence type="ECO:0000313" key="12">
    <source>
        <dbReference type="EMBL" id="OGY64090.1"/>
    </source>
</evidence>
<keyword evidence="7 10" id="KW-0472">Membrane</keyword>
<dbReference type="PANTHER" id="PTHR12428">
    <property type="entry name" value="OXA1"/>
    <property type="match status" value="1"/>
</dbReference>
<feature type="transmembrane region" description="Helical" evidence="10">
    <location>
        <begin position="187"/>
        <end position="211"/>
    </location>
</feature>
<dbReference type="GO" id="GO:0051205">
    <property type="term" value="P:protein insertion into membrane"/>
    <property type="evidence" value="ECO:0007669"/>
    <property type="project" value="TreeGrafter"/>
</dbReference>
<dbReference type="GO" id="GO:0032977">
    <property type="term" value="F:membrane insertase activity"/>
    <property type="evidence" value="ECO:0007669"/>
    <property type="project" value="InterPro"/>
</dbReference>
<comment type="similarity">
    <text evidence="9">Belongs to the OXA1/ALB3/YidC family.</text>
</comment>
<evidence type="ECO:0000256" key="6">
    <source>
        <dbReference type="ARBA" id="ARBA00022989"/>
    </source>
</evidence>
<dbReference type="EMBL" id="MHJG01000009">
    <property type="protein sequence ID" value="OGY64090.1"/>
    <property type="molecule type" value="Genomic_DNA"/>
</dbReference>
<dbReference type="GO" id="GO:0005886">
    <property type="term" value="C:plasma membrane"/>
    <property type="evidence" value="ECO:0007669"/>
    <property type="project" value="UniProtKB-SubCell"/>
</dbReference>
<dbReference type="CDD" id="cd20070">
    <property type="entry name" value="5TM_YidC_Alb3"/>
    <property type="match status" value="1"/>
</dbReference>
<accession>A0A1G1ZJL0</accession>
<feature type="domain" description="Membrane insertase YidC/Oxa/ALB C-terminal" evidence="11">
    <location>
        <begin position="27"/>
        <end position="225"/>
    </location>
</feature>
<comment type="subcellular location">
    <subcellularLocation>
        <location evidence="1">Cell membrane</location>
        <topology evidence="1">Multi-pass membrane protein</topology>
    </subcellularLocation>
    <subcellularLocation>
        <location evidence="9">Membrane</location>
        <topology evidence="9">Multi-pass membrane protein</topology>
    </subcellularLocation>
</comment>
<evidence type="ECO:0000256" key="4">
    <source>
        <dbReference type="ARBA" id="ARBA00022692"/>
    </source>
</evidence>
<keyword evidence="8" id="KW-0143">Chaperone</keyword>
<dbReference type="NCBIfam" id="TIGR03592">
    <property type="entry name" value="yidC_oxa1_cterm"/>
    <property type="match status" value="1"/>
</dbReference>
<dbReference type="STRING" id="1798404.A3B92_00910"/>
<dbReference type="PANTHER" id="PTHR12428:SF65">
    <property type="entry name" value="CYTOCHROME C OXIDASE ASSEMBLY PROTEIN COX18, MITOCHONDRIAL"/>
    <property type="match status" value="1"/>
</dbReference>
<sequence length="243" mass="27763">MFQTILYNPLINALVFLYNTVAFQDLGIAIILLTVFIRLIFAPLFYKSAKNQIILQRLQPEIKKIQHAHKDNKEKQAAAMMDLYKKHEVNPFSGFLMIIIQLPVLIALYQVFLQGLSPDIFVHLYSFIVSPAHLNPMFLGLIDLEKRSILMVGLAAIAQYWQGRLTLPEIKKGQELSPPERIGRQMVYFGPILTVVILSSLPTAIGLYWLVTGVFSIVQQIYINKTLNLEKEKQEHGIIETKN</sequence>
<name>A0A1G1ZJL0_9BACT</name>
<evidence type="ECO:0000256" key="7">
    <source>
        <dbReference type="ARBA" id="ARBA00023136"/>
    </source>
</evidence>
<reference evidence="12 13" key="1">
    <citation type="journal article" date="2016" name="Nat. Commun.">
        <title>Thousands of microbial genomes shed light on interconnected biogeochemical processes in an aquifer system.</title>
        <authorList>
            <person name="Anantharaman K."/>
            <person name="Brown C.T."/>
            <person name="Hug L.A."/>
            <person name="Sharon I."/>
            <person name="Castelle C.J."/>
            <person name="Probst A.J."/>
            <person name="Thomas B.C."/>
            <person name="Singh A."/>
            <person name="Wilkins M.J."/>
            <person name="Karaoz U."/>
            <person name="Brodie E.L."/>
            <person name="Williams K.H."/>
            <person name="Hubbard S.S."/>
            <person name="Banfield J.F."/>
        </authorList>
    </citation>
    <scope>NUCLEOTIDE SEQUENCE [LARGE SCALE GENOMIC DNA]</scope>
</reference>
<evidence type="ECO:0000256" key="10">
    <source>
        <dbReference type="SAM" id="Phobius"/>
    </source>
</evidence>
<dbReference type="AlphaFoldDB" id="A0A1G1ZJL0"/>
<evidence type="ECO:0000256" key="3">
    <source>
        <dbReference type="ARBA" id="ARBA00022475"/>
    </source>
</evidence>
<dbReference type="InterPro" id="IPR047196">
    <property type="entry name" value="YidC_ALB_C"/>
</dbReference>